<accession>A0A371Z0Z2</accession>
<dbReference type="InterPro" id="IPR027094">
    <property type="entry name" value="Mitofusin_fam"/>
</dbReference>
<evidence type="ECO:0000256" key="2">
    <source>
        <dbReference type="ARBA" id="ARBA00022741"/>
    </source>
</evidence>
<protein>
    <submittedName>
        <fullName evidence="8">XRE family transcriptional regulator</fullName>
    </submittedName>
</protein>
<dbReference type="PROSITE" id="PS50943">
    <property type="entry name" value="HTH_CROC1"/>
    <property type="match status" value="1"/>
</dbReference>
<dbReference type="InterPro" id="IPR045063">
    <property type="entry name" value="Dynamin_N"/>
</dbReference>
<organism evidence="8 9">
    <name type="scientific">Komagataeibacter melaceti</name>
    <dbReference type="NCBI Taxonomy" id="2766577"/>
    <lineage>
        <taxon>Bacteria</taxon>
        <taxon>Pseudomonadati</taxon>
        <taxon>Pseudomonadota</taxon>
        <taxon>Alphaproteobacteria</taxon>
        <taxon>Acetobacterales</taxon>
        <taxon>Acetobacteraceae</taxon>
        <taxon>Komagataeibacter</taxon>
    </lineage>
</organism>
<dbReference type="Gene3D" id="3.40.50.300">
    <property type="entry name" value="P-loop containing nucleotide triphosphate hydrolases"/>
    <property type="match status" value="1"/>
</dbReference>
<evidence type="ECO:0000256" key="1">
    <source>
        <dbReference type="ARBA" id="ARBA00004370"/>
    </source>
</evidence>
<keyword evidence="5 6" id="KW-0472">Membrane</keyword>
<dbReference type="Proteomes" id="UP000262371">
    <property type="component" value="Unassembled WGS sequence"/>
</dbReference>
<dbReference type="GO" id="GO:0003677">
    <property type="term" value="F:DNA binding"/>
    <property type="evidence" value="ECO:0007669"/>
    <property type="project" value="InterPro"/>
</dbReference>
<keyword evidence="3" id="KW-0378">Hydrolase</keyword>
<feature type="transmembrane region" description="Helical" evidence="6">
    <location>
        <begin position="599"/>
        <end position="620"/>
    </location>
</feature>
<dbReference type="EMBL" id="QUWV01000056">
    <property type="protein sequence ID" value="RFD20137.1"/>
    <property type="molecule type" value="Genomic_DNA"/>
</dbReference>
<feature type="transmembrane region" description="Helical" evidence="6">
    <location>
        <begin position="627"/>
        <end position="646"/>
    </location>
</feature>
<dbReference type="GO" id="GO:0016020">
    <property type="term" value="C:membrane"/>
    <property type="evidence" value="ECO:0007669"/>
    <property type="project" value="UniProtKB-SubCell"/>
</dbReference>
<dbReference type="CDD" id="cd00093">
    <property type="entry name" value="HTH_XRE"/>
    <property type="match status" value="1"/>
</dbReference>
<keyword evidence="2" id="KW-0547">Nucleotide-binding</keyword>
<dbReference type="SUPFAM" id="SSF52540">
    <property type="entry name" value="P-loop containing nucleoside triphosphate hydrolases"/>
    <property type="match status" value="1"/>
</dbReference>
<dbReference type="GO" id="GO:0003924">
    <property type="term" value="F:GTPase activity"/>
    <property type="evidence" value="ECO:0007669"/>
    <property type="project" value="InterPro"/>
</dbReference>
<feature type="transmembrane region" description="Helical" evidence="6">
    <location>
        <begin position="652"/>
        <end position="681"/>
    </location>
</feature>
<keyword evidence="6" id="KW-1133">Transmembrane helix</keyword>
<dbReference type="InterPro" id="IPR027417">
    <property type="entry name" value="P-loop_NTPase"/>
</dbReference>
<dbReference type="SUPFAM" id="SSF47413">
    <property type="entry name" value="lambda repressor-like DNA-binding domains"/>
    <property type="match status" value="1"/>
</dbReference>
<evidence type="ECO:0000256" key="6">
    <source>
        <dbReference type="SAM" id="Phobius"/>
    </source>
</evidence>
<feature type="domain" description="HTH cro/C1-type" evidence="7">
    <location>
        <begin position="50"/>
        <end position="92"/>
    </location>
</feature>
<gene>
    <name evidence="8" type="ORF">DY926_07390</name>
</gene>
<comment type="caution">
    <text evidence="8">The sequence shown here is derived from an EMBL/GenBank/DDBJ whole genome shotgun (WGS) entry which is preliminary data.</text>
</comment>
<dbReference type="InterPro" id="IPR010982">
    <property type="entry name" value="Lambda_DNA-bd_dom_sf"/>
</dbReference>
<dbReference type="PANTHER" id="PTHR10465:SF0">
    <property type="entry name" value="SARCALUMENIN"/>
    <property type="match status" value="1"/>
</dbReference>
<sequence length="775" mass="84542">MLFLFVLVINMLKTHNECLLPFLIHLDSLQPSLQAGTGATNMELDKLRNLKGLREEAGLSQTELANQLGIQQAQVSRYESNPESISFNLAIKWIEICGKVSNSHHLNINTIPREGLLQELHLSLGFIDGAPRISHPDISASLGLLREALVRLGRKPIIGVYGAFDAGKSTLLNSLLGKDTLTTSYQPTTSLACLIRSIKDKPNWQSENVWVMDKNFDPSRSTNEAYCRAHLLLAGSYGSLKDYTTHDGSEASKISENAGIVLVYVDSPILDVADFLDTPGFGNSGSDDDANAKNSIRIVDAMIYISTVDGFMKNEDVANISGLLKEVPPVEGQPFSNLFIVATKSHTVPKNELNSIIQKASARTYKTLRSALDNRYIGYEKSSDSNGETSVNRITSMDIEDQFRARFFTFSVEDVSLSVNFENTLSDFLCDTQPDCSKTQYEATLKAAKETLTGDSLKWISALERTRDDIENVRAEAARMKADLPTRLQSFRDKETKGSGLIDSYKATGRIKVQEIYSTVTAVDAIEKLIERSFNDKKEAQKLAVTMVQSELVERVEVSIKKCSRDFSQQVDEMLKDFAYELNLSLGVDSGSRLFNIQAAFAGALGGVGALGALAAWSAIAAAGSNLGGYILVAQVAGWLGISSLVGGSGTVMAAVSALGGPITIAIAGAVLAGFAVASLFGPSWQRRLAKAIEKALRNANVESRLVQGSDDYWDQTKTAFCAAMQKTAKNYEEKVKEREKEAFSTSPEQIKNLIDQAKESLGFFKSMPLGWAKT</sequence>
<dbReference type="Gene3D" id="1.10.260.40">
    <property type="entry name" value="lambda repressor-like DNA-binding domains"/>
    <property type="match status" value="1"/>
</dbReference>
<dbReference type="AlphaFoldDB" id="A0A371Z0Z2"/>
<evidence type="ECO:0000313" key="9">
    <source>
        <dbReference type="Proteomes" id="UP000262371"/>
    </source>
</evidence>
<dbReference type="InterPro" id="IPR001387">
    <property type="entry name" value="Cro/C1-type_HTH"/>
</dbReference>
<dbReference type="Pfam" id="PF01381">
    <property type="entry name" value="HTH_3"/>
    <property type="match status" value="1"/>
</dbReference>
<reference evidence="8 9" key="1">
    <citation type="submission" date="2018-08" db="EMBL/GenBank/DDBJ databases">
        <title>Komagataeibacter sp. AV 382.</title>
        <authorList>
            <person name="Skraban J."/>
            <person name="Trcek J."/>
        </authorList>
    </citation>
    <scope>NUCLEOTIDE SEQUENCE [LARGE SCALE GENOMIC DNA]</scope>
    <source>
        <strain evidence="8 9">AV 382</strain>
    </source>
</reference>
<keyword evidence="4" id="KW-0342">GTP-binding</keyword>
<dbReference type="Pfam" id="PF00350">
    <property type="entry name" value="Dynamin_N"/>
    <property type="match status" value="1"/>
</dbReference>
<evidence type="ECO:0000313" key="8">
    <source>
        <dbReference type="EMBL" id="RFD20137.1"/>
    </source>
</evidence>
<evidence type="ECO:0000259" key="7">
    <source>
        <dbReference type="PROSITE" id="PS50943"/>
    </source>
</evidence>
<proteinExistence type="predicted"/>
<evidence type="ECO:0000256" key="4">
    <source>
        <dbReference type="ARBA" id="ARBA00023134"/>
    </source>
</evidence>
<keyword evidence="9" id="KW-1185">Reference proteome</keyword>
<keyword evidence="6" id="KW-0812">Transmembrane</keyword>
<name>A0A371Z0Z2_9PROT</name>
<comment type="subcellular location">
    <subcellularLocation>
        <location evidence="1">Membrane</location>
    </subcellularLocation>
</comment>
<dbReference type="PANTHER" id="PTHR10465">
    <property type="entry name" value="TRANSMEMBRANE GTPASE FZO1"/>
    <property type="match status" value="1"/>
</dbReference>
<evidence type="ECO:0000256" key="5">
    <source>
        <dbReference type="ARBA" id="ARBA00023136"/>
    </source>
</evidence>
<dbReference type="GO" id="GO:0005525">
    <property type="term" value="F:GTP binding"/>
    <property type="evidence" value="ECO:0007669"/>
    <property type="project" value="UniProtKB-KW"/>
</dbReference>
<dbReference type="SMART" id="SM00530">
    <property type="entry name" value="HTH_XRE"/>
    <property type="match status" value="1"/>
</dbReference>
<evidence type="ECO:0000256" key="3">
    <source>
        <dbReference type="ARBA" id="ARBA00022801"/>
    </source>
</evidence>